<protein>
    <recommendedName>
        <fullName evidence="4">Superfamily III holin-X</fullName>
    </recommendedName>
</protein>
<sequence length="151" mass="16724">MTDSEATANKENVEEKIITDNHTGTPNSNLLSELKALWNEFRMLSFNHLKLAVLEIELAGKSLIVMVIAGLMMGILLSFAWIGLIATLVLTLAEYDVVENNIIQILLAVALNLLAAIILWGIILGKSRYLRFTATLRSIGAERPDHPIQEK</sequence>
<keyword evidence="1" id="KW-0812">Transmembrane</keyword>
<evidence type="ECO:0008006" key="4">
    <source>
        <dbReference type="Google" id="ProtNLM"/>
    </source>
</evidence>
<keyword evidence="1" id="KW-0472">Membrane</keyword>
<accession>A0ABX5M6K2</accession>
<evidence type="ECO:0000256" key="1">
    <source>
        <dbReference type="SAM" id="Phobius"/>
    </source>
</evidence>
<keyword evidence="1" id="KW-1133">Transmembrane helix</keyword>
<name>A0ABX5M6K2_9PROT</name>
<dbReference type="EMBL" id="QICQ01000058">
    <property type="protein sequence ID" value="PXV73286.1"/>
    <property type="molecule type" value="Genomic_DNA"/>
</dbReference>
<gene>
    <name evidence="2" type="ORF">C8R14_1585</name>
</gene>
<feature type="transmembrane region" description="Helical" evidence="1">
    <location>
        <begin position="102"/>
        <end position="123"/>
    </location>
</feature>
<proteinExistence type="predicted"/>
<organism evidence="2 3">
    <name type="scientific">Nitrosomonas eutropha</name>
    <dbReference type="NCBI Taxonomy" id="916"/>
    <lineage>
        <taxon>Bacteria</taxon>
        <taxon>Pseudomonadati</taxon>
        <taxon>Pseudomonadota</taxon>
        <taxon>Betaproteobacteria</taxon>
        <taxon>Nitrosomonadales</taxon>
        <taxon>Nitrosomonadaceae</taxon>
        <taxon>Nitrosomonas</taxon>
    </lineage>
</organism>
<feature type="transmembrane region" description="Helical" evidence="1">
    <location>
        <begin position="63"/>
        <end position="90"/>
    </location>
</feature>
<dbReference type="RefSeq" id="WP_011635341.1">
    <property type="nucleotide sequence ID" value="NZ_QICQ01000058.1"/>
</dbReference>
<dbReference type="Proteomes" id="UP000247780">
    <property type="component" value="Unassembled WGS sequence"/>
</dbReference>
<evidence type="ECO:0000313" key="3">
    <source>
        <dbReference type="Proteomes" id="UP000247780"/>
    </source>
</evidence>
<reference evidence="2 3" key="1">
    <citation type="submission" date="2018-04" db="EMBL/GenBank/DDBJ databases">
        <title>Active sludge and wastewater microbial communities from Klosterneuburg, Austria.</title>
        <authorList>
            <person name="Wagner M."/>
        </authorList>
    </citation>
    <scope>NUCLEOTIDE SEQUENCE [LARGE SCALE GENOMIC DNA]</scope>
    <source>
        <strain evidence="2 3">Nm 57</strain>
    </source>
</reference>
<comment type="caution">
    <text evidence="2">The sequence shown here is derived from an EMBL/GenBank/DDBJ whole genome shotgun (WGS) entry which is preliminary data.</text>
</comment>
<evidence type="ECO:0000313" key="2">
    <source>
        <dbReference type="EMBL" id="PXV73286.1"/>
    </source>
</evidence>
<keyword evidence="3" id="KW-1185">Reference proteome</keyword>